<reference evidence="12" key="1">
    <citation type="submission" date="2025-08" db="UniProtKB">
        <authorList>
            <consortium name="RefSeq"/>
        </authorList>
    </citation>
    <scope>IDENTIFICATION</scope>
    <source>
        <tissue evidence="12">Brain</tissue>
    </source>
</reference>
<dbReference type="KEGG" id="lcf:108877014"/>
<keyword evidence="5 9" id="KW-0472">Membrane</keyword>
<comment type="subcellular location">
    <subcellularLocation>
        <location evidence="1">Membrane</location>
        <topology evidence="1">Single-pass type I membrane protein</topology>
    </subcellularLocation>
</comment>
<feature type="domain" description="Fibronectin type-III" evidence="10">
    <location>
        <begin position="137"/>
        <end position="240"/>
    </location>
</feature>
<name>A0AAJ7LGZ1_LATCA</name>
<proteinExistence type="predicted"/>
<dbReference type="AlphaFoldDB" id="A0AAJ7LGZ1"/>
<keyword evidence="4 9" id="KW-1133">Transmembrane helix</keyword>
<dbReference type="InterPro" id="IPR003961">
    <property type="entry name" value="FN3_dom"/>
</dbReference>
<dbReference type="RefSeq" id="XP_018522433.1">
    <property type="nucleotide sequence ID" value="XM_018666917.2"/>
</dbReference>
<evidence type="ECO:0000313" key="12">
    <source>
        <dbReference type="RefSeq" id="XP_018522433.1"/>
    </source>
</evidence>
<sequence length="650" mass="70723">MIAFGGFLWSKGTRMKLNRPVRDRMYFILLILGNIATVTAVPGVHNETGLYLDCTNNLDGEMSCDFDAQNCSEYSLTLQSNDGYGQKICSVPKECGLGRCCCSVQMTLVLGETHTATVWKRGERIQSKNISISESIKPKTPTITSVEEVNGNFQVMWETNMKSSFSSSPNANVTYHIKGDTKKVCQFIPPTSIGELKMYEISGQDLEPSTTYVVSVKSFSDWSEMFSESSNEWEFTTSVSPNAMLLAIIISLSIVAVLISGAIFGCYVKLKTEWWDKVAKYPNSKFLMMYPNYQETLKPEPPIISNVCVEPLISDDSKPWSKVSLTDTSSGSLQQSSGISIGSSCLSYANTEPADIITKVNVALCKAFPNISPISPLTTSPLTELNKDSGLFSVPFDVRADDVDSGSSGFDNKTYSILMPSCPHQLMDSSEVQSQAEMLFDSGYHPSEGGTVSCADHEAPACPLLNLPPGVSSLMPSDMSYQQCNADSGRFSDAEDSSLSSVSSGTNTLASTDPVSRVEAGCDSLDEVIGGPMMLNGKTEEVPMCDDNPCYGCVPAGSHSFPPVDDDYQAFQNLVGQPDVFFSEQKSEERVEHFDKYPADTFTVIPPETPCFINNVQGGQCLSELQRPFLSLIAADQPIPVITDSGYQSV</sequence>
<dbReference type="PANTHER" id="PTHR23037">
    <property type="entry name" value="CYTOKINE RECEPTOR"/>
    <property type="match status" value="1"/>
</dbReference>
<evidence type="ECO:0000256" key="2">
    <source>
        <dbReference type="ARBA" id="ARBA00022692"/>
    </source>
</evidence>
<evidence type="ECO:0000256" key="3">
    <source>
        <dbReference type="ARBA" id="ARBA00022729"/>
    </source>
</evidence>
<evidence type="ECO:0000256" key="8">
    <source>
        <dbReference type="SAM" id="MobiDB-lite"/>
    </source>
</evidence>
<dbReference type="InterPro" id="IPR036116">
    <property type="entry name" value="FN3_sf"/>
</dbReference>
<feature type="transmembrane region" description="Helical" evidence="9">
    <location>
        <begin position="244"/>
        <end position="268"/>
    </location>
</feature>
<keyword evidence="3" id="KW-0732">Signal</keyword>
<evidence type="ECO:0000256" key="9">
    <source>
        <dbReference type="SAM" id="Phobius"/>
    </source>
</evidence>
<dbReference type="Proteomes" id="UP000694890">
    <property type="component" value="Linkage group LG2"/>
</dbReference>
<dbReference type="GO" id="GO:0009897">
    <property type="term" value="C:external side of plasma membrane"/>
    <property type="evidence" value="ECO:0007669"/>
    <property type="project" value="TreeGrafter"/>
</dbReference>
<dbReference type="GO" id="GO:0016064">
    <property type="term" value="P:immunoglobulin mediated immune response"/>
    <property type="evidence" value="ECO:0007669"/>
    <property type="project" value="TreeGrafter"/>
</dbReference>
<protein>
    <submittedName>
        <fullName evidence="12">Uncharacterized protein LOC108877014 isoform X1</fullName>
    </submittedName>
</protein>
<dbReference type="GeneID" id="108877014"/>
<evidence type="ECO:0000256" key="4">
    <source>
        <dbReference type="ARBA" id="ARBA00022989"/>
    </source>
</evidence>
<keyword evidence="2 9" id="KW-0812">Transmembrane</keyword>
<organism evidence="11 12">
    <name type="scientific">Lates calcarifer</name>
    <name type="common">Barramundi</name>
    <name type="synonym">Holocentrus calcarifer</name>
    <dbReference type="NCBI Taxonomy" id="8187"/>
    <lineage>
        <taxon>Eukaryota</taxon>
        <taxon>Metazoa</taxon>
        <taxon>Chordata</taxon>
        <taxon>Craniata</taxon>
        <taxon>Vertebrata</taxon>
        <taxon>Euteleostomi</taxon>
        <taxon>Actinopterygii</taxon>
        <taxon>Neopterygii</taxon>
        <taxon>Teleostei</taxon>
        <taxon>Neoteleostei</taxon>
        <taxon>Acanthomorphata</taxon>
        <taxon>Carangaria</taxon>
        <taxon>Carangaria incertae sedis</taxon>
        <taxon>Centropomidae</taxon>
        <taxon>Lates</taxon>
    </lineage>
</organism>
<evidence type="ECO:0000256" key="1">
    <source>
        <dbReference type="ARBA" id="ARBA00004479"/>
    </source>
</evidence>
<dbReference type="InterPro" id="IPR013783">
    <property type="entry name" value="Ig-like_fold"/>
</dbReference>
<evidence type="ECO:0000256" key="5">
    <source>
        <dbReference type="ARBA" id="ARBA00023136"/>
    </source>
</evidence>
<feature type="region of interest" description="Disordered" evidence="8">
    <location>
        <begin position="485"/>
        <end position="512"/>
    </location>
</feature>
<evidence type="ECO:0000256" key="7">
    <source>
        <dbReference type="ARBA" id="ARBA00023180"/>
    </source>
</evidence>
<dbReference type="Gene3D" id="2.60.40.10">
    <property type="entry name" value="Immunoglobulins"/>
    <property type="match status" value="1"/>
</dbReference>
<dbReference type="SUPFAM" id="SSF49265">
    <property type="entry name" value="Fibronectin type III"/>
    <property type="match status" value="1"/>
</dbReference>
<evidence type="ECO:0000259" key="10">
    <source>
        <dbReference type="PROSITE" id="PS50853"/>
    </source>
</evidence>
<dbReference type="PANTHER" id="PTHR23037:SF42">
    <property type="entry name" value="CYTOKINE RECEPTOR COMMON SUBUNIT GAMMA ISOFORM X1-RELATED"/>
    <property type="match status" value="1"/>
</dbReference>
<dbReference type="GO" id="GO:0004896">
    <property type="term" value="F:cytokine receptor activity"/>
    <property type="evidence" value="ECO:0007669"/>
    <property type="project" value="TreeGrafter"/>
</dbReference>
<evidence type="ECO:0000256" key="6">
    <source>
        <dbReference type="ARBA" id="ARBA00023170"/>
    </source>
</evidence>
<keyword evidence="6" id="KW-0675">Receptor</keyword>
<keyword evidence="7" id="KW-0325">Glycoprotein</keyword>
<gene>
    <name evidence="12" type="primary">LOC108877014</name>
</gene>
<accession>A0AAJ7LGZ1</accession>
<dbReference type="PROSITE" id="PS50853">
    <property type="entry name" value="FN3"/>
    <property type="match status" value="1"/>
</dbReference>
<evidence type="ECO:0000313" key="11">
    <source>
        <dbReference type="Proteomes" id="UP000694890"/>
    </source>
</evidence>